<reference evidence="1 2" key="1">
    <citation type="submission" date="2015-07" db="EMBL/GenBank/DDBJ databases">
        <authorList>
            <consortium name="Pathogen Informatics"/>
        </authorList>
    </citation>
    <scope>NUCLEOTIDE SEQUENCE [LARGE SCALE GENOMIC DNA]</scope>
    <source>
        <strain evidence="1 2">A325</strain>
    </source>
</reference>
<protein>
    <submittedName>
        <fullName evidence="1">Uncharacterized protein</fullName>
    </submittedName>
</protein>
<accession>A0A655Y5C1</accession>
<dbReference type="AlphaFoldDB" id="A0A655Y5C1"/>
<sequence>MVSIPSTGASALVTLENNLGKKPSSAEALNTCAMVNCQPSSEPVQDTIAHAMTIAPMVGLNICAKARPKGAFELARSAFGTIPAITLVEMM</sequence>
<dbReference type="EMBL" id="CWQJ01000014">
    <property type="protein sequence ID" value="CSC31794.1"/>
    <property type="molecule type" value="Genomic_DNA"/>
</dbReference>
<gene>
    <name evidence="1" type="ORF">ERS013201_02321</name>
</gene>
<dbReference type="Proteomes" id="UP000046067">
    <property type="component" value="Unassembled WGS sequence"/>
</dbReference>
<evidence type="ECO:0000313" key="1">
    <source>
        <dbReference type="EMBL" id="CSC31794.1"/>
    </source>
</evidence>
<organism evidence="1 2">
    <name type="scientific">Vibrio cholerae</name>
    <dbReference type="NCBI Taxonomy" id="666"/>
    <lineage>
        <taxon>Bacteria</taxon>
        <taxon>Pseudomonadati</taxon>
        <taxon>Pseudomonadota</taxon>
        <taxon>Gammaproteobacteria</taxon>
        <taxon>Vibrionales</taxon>
        <taxon>Vibrionaceae</taxon>
        <taxon>Vibrio</taxon>
    </lineage>
</organism>
<evidence type="ECO:0000313" key="2">
    <source>
        <dbReference type="Proteomes" id="UP000046067"/>
    </source>
</evidence>
<proteinExistence type="predicted"/>
<name>A0A655Y5C1_VIBCL</name>